<feature type="compositionally biased region" description="Low complexity" evidence="1">
    <location>
        <begin position="76"/>
        <end position="96"/>
    </location>
</feature>
<feature type="chain" id="PRO_5045524287" description="DUF4148 domain-containing protein" evidence="2">
    <location>
        <begin position="20"/>
        <end position="142"/>
    </location>
</feature>
<name>A0ABT2AB03_9BURK</name>
<dbReference type="EMBL" id="JANUGX010000026">
    <property type="protein sequence ID" value="MCS0591368.1"/>
    <property type="molecule type" value="Genomic_DNA"/>
</dbReference>
<gene>
    <name evidence="3" type="ORF">NX782_19445</name>
</gene>
<feature type="compositionally biased region" description="Polar residues" evidence="1">
    <location>
        <begin position="18"/>
        <end position="31"/>
    </location>
</feature>
<sequence>MKKTLILLALAGTVGLANAQSHSVTNYSNPPGKQADSKAGTDATPGLTATAHQQDARHPNQGLKDRAANVGKPGKPAQQASKAAAADQPASSDKSQGPTASVQLDGASKGGAEATLQTEPSERALTPDQRAAFDVRGTGGSK</sequence>
<evidence type="ECO:0008006" key="5">
    <source>
        <dbReference type="Google" id="ProtNLM"/>
    </source>
</evidence>
<accession>A0ABT2AB03</accession>
<evidence type="ECO:0000256" key="1">
    <source>
        <dbReference type="SAM" id="MobiDB-lite"/>
    </source>
</evidence>
<dbReference type="RefSeq" id="WP_258847138.1">
    <property type="nucleotide sequence ID" value="NZ_JANUGX010000026.1"/>
</dbReference>
<protein>
    <recommendedName>
        <fullName evidence="5">DUF4148 domain-containing protein</fullName>
    </recommendedName>
</protein>
<evidence type="ECO:0000256" key="2">
    <source>
        <dbReference type="SAM" id="SignalP"/>
    </source>
</evidence>
<reference evidence="3 4" key="1">
    <citation type="submission" date="2022-08" db="EMBL/GenBank/DDBJ databases">
        <title>Reclassification of Massilia species as members of the genera Telluria, Duganella, Pseudoduganella, Mokoshia gen. nov. and Zemynaea gen. nov. using orthogonal and non-orthogonal genome-based approaches.</title>
        <authorList>
            <person name="Bowman J.P."/>
        </authorList>
    </citation>
    <scope>NUCLEOTIDE SEQUENCE [LARGE SCALE GENOMIC DNA]</scope>
    <source>
        <strain evidence="3 4">LMG 28164</strain>
    </source>
</reference>
<dbReference type="Proteomes" id="UP001205560">
    <property type="component" value="Unassembled WGS sequence"/>
</dbReference>
<feature type="region of interest" description="Disordered" evidence="1">
    <location>
        <begin position="18"/>
        <end position="142"/>
    </location>
</feature>
<feature type="compositionally biased region" description="Basic and acidic residues" evidence="1">
    <location>
        <begin position="54"/>
        <end position="67"/>
    </location>
</feature>
<comment type="caution">
    <text evidence="3">The sequence shown here is derived from an EMBL/GenBank/DDBJ whole genome shotgun (WGS) entry which is preliminary data.</text>
</comment>
<organism evidence="3 4">
    <name type="scientific">Massilia norwichensis</name>
    <dbReference type="NCBI Taxonomy" id="1442366"/>
    <lineage>
        <taxon>Bacteria</taxon>
        <taxon>Pseudomonadati</taxon>
        <taxon>Pseudomonadota</taxon>
        <taxon>Betaproteobacteria</taxon>
        <taxon>Burkholderiales</taxon>
        <taxon>Oxalobacteraceae</taxon>
        <taxon>Telluria group</taxon>
        <taxon>Massilia</taxon>
    </lineage>
</organism>
<keyword evidence="4" id="KW-1185">Reference proteome</keyword>
<proteinExistence type="predicted"/>
<evidence type="ECO:0000313" key="3">
    <source>
        <dbReference type="EMBL" id="MCS0591368.1"/>
    </source>
</evidence>
<evidence type="ECO:0000313" key="4">
    <source>
        <dbReference type="Proteomes" id="UP001205560"/>
    </source>
</evidence>
<keyword evidence="2" id="KW-0732">Signal</keyword>
<feature type="signal peptide" evidence="2">
    <location>
        <begin position="1"/>
        <end position="19"/>
    </location>
</feature>